<proteinExistence type="inferred from homology"/>
<dbReference type="Proteomes" id="UP000226437">
    <property type="component" value="Unassembled WGS sequence"/>
</dbReference>
<dbReference type="InterPro" id="IPR015424">
    <property type="entry name" value="PyrdxlP-dep_Trfase"/>
</dbReference>
<dbReference type="OrthoDB" id="9802328at2"/>
<comment type="caution">
    <text evidence="8">The sequence shown here is derived from an EMBL/GenBank/DDBJ whole genome shotgun (WGS) entry which is preliminary data.</text>
</comment>
<organism evidence="8 9">
    <name type="scientific">Neolewinella marina</name>
    <dbReference type="NCBI Taxonomy" id="438751"/>
    <lineage>
        <taxon>Bacteria</taxon>
        <taxon>Pseudomonadati</taxon>
        <taxon>Bacteroidota</taxon>
        <taxon>Saprospiria</taxon>
        <taxon>Saprospirales</taxon>
        <taxon>Lewinellaceae</taxon>
        <taxon>Neolewinella</taxon>
    </lineage>
</organism>
<dbReference type="GO" id="GO:0030170">
    <property type="term" value="F:pyridoxal phosphate binding"/>
    <property type="evidence" value="ECO:0007669"/>
    <property type="project" value="InterPro"/>
</dbReference>
<evidence type="ECO:0000256" key="2">
    <source>
        <dbReference type="ARBA" id="ARBA00007441"/>
    </source>
</evidence>
<evidence type="ECO:0000313" key="9">
    <source>
        <dbReference type="Proteomes" id="UP000226437"/>
    </source>
</evidence>
<dbReference type="Pfam" id="PF00155">
    <property type="entry name" value="Aminotran_1_2"/>
    <property type="match status" value="1"/>
</dbReference>
<evidence type="ECO:0000256" key="1">
    <source>
        <dbReference type="ARBA" id="ARBA00001933"/>
    </source>
</evidence>
<dbReference type="InterPro" id="IPR015422">
    <property type="entry name" value="PyrdxlP-dep_Trfase_small"/>
</dbReference>
<dbReference type="InterPro" id="IPR004839">
    <property type="entry name" value="Aminotransferase_I/II_large"/>
</dbReference>
<evidence type="ECO:0000313" key="8">
    <source>
        <dbReference type="EMBL" id="PHK99585.1"/>
    </source>
</evidence>
<dbReference type="InterPro" id="IPR050596">
    <property type="entry name" value="AspAT/PAT-like"/>
</dbReference>
<comment type="cofactor">
    <cofactor evidence="1 6">
        <name>pyridoxal 5'-phosphate</name>
        <dbReference type="ChEBI" id="CHEBI:597326"/>
    </cofactor>
</comment>
<protein>
    <recommendedName>
        <fullName evidence="6">Aminotransferase</fullName>
        <ecNumber evidence="6">2.6.1.-</ecNumber>
    </recommendedName>
</protein>
<accession>A0A2G0CHX5</accession>
<dbReference type="RefSeq" id="WP_099104563.1">
    <property type="nucleotide sequence ID" value="NZ_JAATJF010000001.1"/>
</dbReference>
<dbReference type="PANTHER" id="PTHR46383:SF1">
    <property type="entry name" value="ASPARTATE AMINOTRANSFERASE"/>
    <property type="match status" value="1"/>
</dbReference>
<keyword evidence="4 6" id="KW-0808">Transferase</keyword>
<dbReference type="PANTHER" id="PTHR46383">
    <property type="entry name" value="ASPARTATE AMINOTRANSFERASE"/>
    <property type="match status" value="1"/>
</dbReference>
<evidence type="ECO:0000256" key="6">
    <source>
        <dbReference type="RuleBase" id="RU000481"/>
    </source>
</evidence>
<name>A0A2G0CHX5_9BACT</name>
<dbReference type="EC" id="2.6.1.-" evidence="6"/>
<comment type="similarity">
    <text evidence="2 6">Belongs to the class-I pyridoxal-phosphate-dependent aminotransferase family.</text>
</comment>
<keyword evidence="5" id="KW-0663">Pyridoxal phosphate</keyword>
<dbReference type="CDD" id="cd00609">
    <property type="entry name" value="AAT_like"/>
    <property type="match status" value="1"/>
</dbReference>
<evidence type="ECO:0000259" key="7">
    <source>
        <dbReference type="Pfam" id="PF00155"/>
    </source>
</evidence>
<feature type="domain" description="Aminotransferase class I/classII large" evidence="7">
    <location>
        <begin position="38"/>
        <end position="395"/>
    </location>
</feature>
<dbReference type="AlphaFoldDB" id="A0A2G0CHX5"/>
<evidence type="ECO:0000256" key="5">
    <source>
        <dbReference type="ARBA" id="ARBA00022898"/>
    </source>
</evidence>
<dbReference type="PROSITE" id="PS00105">
    <property type="entry name" value="AA_TRANSFER_CLASS_1"/>
    <property type="match status" value="1"/>
</dbReference>
<keyword evidence="9" id="KW-1185">Reference proteome</keyword>
<dbReference type="GO" id="GO:0008483">
    <property type="term" value="F:transaminase activity"/>
    <property type="evidence" value="ECO:0007669"/>
    <property type="project" value="UniProtKB-KW"/>
</dbReference>
<dbReference type="Gene3D" id="3.90.1150.10">
    <property type="entry name" value="Aspartate Aminotransferase, domain 1"/>
    <property type="match status" value="1"/>
</dbReference>
<evidence type="ECO:0000256" key="4">
    <source>
        <dbReference type="ARBA" id="ARBA00022679"/>
    </source>
</evidence>
<sequence>MASTTATSPLSDRVLTMEESATLRMAQLGREVMAQGHDVISLSLGEPDFDTPDHIKEAAKRALDAGHTKYTPVPGTAELRKAISDKFKRENNLDYAPSQIVVSTGAKQSIANVCFAMLNEGDEVVILAPFWVSYSAMVEVAGGKAVIVGAGIEEDYKVTPEAIAEAITDRTKFILFSSPCNPTGSVYTADELAAISKMLADYPNVYVVSDEIYEHINFTGEHASIGTFPEVKDRTITVNGFSKGFAMTGWRLGYLGAPQVIADACNKLQGQNTSGANSIAQHAGAHALNSDLGPTIAMKEAFARRRELIIDGLEKIDGMKVNRPQGAFYIFPDVSAFFGMSDGETTINDADDLAAYLLVKAHVATVTGGAFGAPDCLRISYAASEEQLRQAVDRIAAALKELN</sequence>
<dbReference type="FunFam" id="3.40.640.10:FF:000033">
    <property type="entry name" value="Aspartate aminotransferase"/>
    <property type="match status" value="1"/>
</dbReference>
<dbReference type="GO" id="GO:0006520">
    <property type="term" value="P:amino acid metabolic process"/>
    <property type="evidence" value="ECO:0007669"/>
    <property type="project" value="InterPro"/>
</dbReference>
<keyword evidence="3 6" id="KW-0032">Aminotransferase</keyword>
<dbReference type="EMBL" id="PDLO01000001">
    <property type="protein sequence ID" value="PHK99585.1"/>
    <property type="molecule type" value="Genomic_DNA"/>
</dbReference>
<evidence type="ECO:0000256" key="3">
    <source>
        <dbReference type="ARBA" id="ARBA00022576"/>
    </source>
</evidence>
<dbReference type="Gene3D" id="3.40.640.10">
    <property type="entry name" value="Type I PLP-dependent aspartate aminotransferase-like (Major domain)"/>
    <property type="match status" value="1"/>
</dbReference>
<reference evidence="8 9" key="1">
    <citation type="submission" date="2017-10" db="EMBL/GenBank/DDBJ databases">
        <title>The draft genome sequence of Lewinella marina KCTC 32374.</title>
        <authorList>
            <person name="Wang K."/>
        </authorList>
    </citation>
    <scope>NUCLEOTIDE SEQUENCE [LARGE SCALE GENOMIC DNA]</scope>
    <source>
        <strain evidence="8 9">MKG-38</strain>
    </source>
</reference>
<gene>
    <name evidence="8" type="ORF">CGL56_00575</name>
</gene>
<dbReference type="InterPro" id="IPR004838">
    <property type="entry name" value="NHTrfase_class1_PyrdxlP-BS"/>
</dbReference>
<dbReference type="SUPFAM" id="SSF53383">
    <property type="entry name" value="PLP-dependent transferases"/>
    <property type="match status" value="1"/>
</dbReference>
<dbReference type="InterPro" id="IPR015421">
    <property type="entry name" value="PyrdxlP-dep_Trfase_major"/>
</dbReference>